<organism evidence="1 2">
    <name type="scientific">Luminiphilus syltensis NOR5-1B</name>
    <dbReference type="NCBI Taxonomy" id="565045"/>
    <lineage>
        <taxon>Bacteria</taxon>
        <taxon>Pseudomonadati</taxon>
        <taxon>Pseudomonadota</taxon>
        <taxon>Gammaproteobacteria</taxon>
        <taxon>Cellvibrionales</taxon>
        <taxon>Halieaceae</taxon>
        <taxon>Luminiphilus</taxon>
    </lineage>
</organism>
<name>B8KTZ2_9GAMM</name>
<dbReference type="EMBL" id="DS999411">
    <property type="protein sequence ID" value="EED35497.1"/>
    <property type="molecule type" value="Genomic_DNA"/>
</dbReference>
<dbReference type="AlphaFoldDB" id="B8KTZ2"/>
<evidence type="ECO:0000313" key="1">
    <source>
        <dbReference type="EMBL" id="EED35497.1"/>
    </source>
</evidence>
<reference evidence="2" key="1">
    <citation type="journal article" date="2013" name="BMC Microbiol.">
        <title>Taxonomy and evolution of bacteriochlorophyll a-containing members of the OM60/NOR5 clade of marine gammaproteobacteria: description of Luminiphilus syltensis gen. nov., sp. nov., reclassification of Haliea rubra as Pseudohaliea rubra gen. nov., comb. nov., and emendation of Chromatocurvus halotolerans.</title>
        <authorList>
            <person name="Spring S."/>
            <person name="Riedel T."/>
            <person name="Sproer C."/>
            <person name="Yan S."/>
            <person name="Harder J."/>
            <person name="Fuchs B.M."/>
        </authorList>
    </citation>
    <scope>NUCLEOTIDE SEQUENCE [LARGE SCALE GENOMIC DNA]</scope>
    <source>
        <strain evidence="2">NOR51-B</strain>
    </source>
</reference>
<dbReference type="HOGENOM" id="CLU_3026892_0_0_6"/>
<evidence type="ECO:0000313" key="2">
    <source>
        <dbReference type="Proteomes" id="UP000004699"/>
    </source>
</evidence>
<accession>B8KTZ2</accession>
<protein>
    <submittedName>
        <fullName evidence="1">Uncharacterized protein</fullName>
    </submittedName>
</protein>
<proteinExistence type="predicted"/>
<dbReference type="Proteomes" id="UP000004699">
    <property type="component" value="Unassembled WGS sequence"/>
</dbReference>
<dbReference type="STRING" id="565045.NOR51B_1443"/>
<sequence>MLQSPIYRAFSVLVVVPALCFDEIPDEGDCPVVLIKRFLAFELASKTVLFSGYKK</sequence>
<gene>
    <name evidence="1" type="ORF">NOR51B_1443</name>
</gene>
<keyword evidence="2" id="KW-1185">Reference proteome</keyword>